<sequence>MDGSVFTHGNEKERGRESNYRPWCVSCAFVCLFAHGVVAGAELKWKSGELFPMSVLLSVVYPPPFAFALSLSSFDSEPQTPPPVYTQINKQNKDHHLPPLHDILNFRWNAL</sequence>
<proteinExistence type="predicted"/>
<dbReference type="AlphaFoldDB" id="C9ZX59"/>
<evidence type="ECO:0000313" key="2">
    <source>
        <dbReference type="Proteomes" id="UP000002316"/>
    </source>
</evidence>
<evidence type="ECO:0000313" key="1">
    <source>
        <dbReference type="EMBL" id="CBH14001.1"/>
    </source>
</evidence>
<reference evidence="2" key="1">
    <citation type="journal article" date="2010" name="PLoS Negl. Trop. Dis.">
        <title>The genome sequence of Trypanosoma brucei gambiense, causative agent of chronic human african trypanosomiasis.</title>
        <authorList>
            <person name="Jackson A.P."/>
            <person name="Sanders M."/>
            <person name="Berry A."/>
            <person name="McQuillan J."/>
            <person name="Aslett M.A."/>
            <person name="Quail M.A."/>
            <person name="Chukualim B."/>
            <person name="Capewell P."/>
            <person name="MacLeod A."/>
            <person name="Melville S.E."/>
            <person name="Gibson W."/>
            <person name="Barry J.D."/>
            <person name="Berriman M."/>
            <person name="Hertz-Fowler C."/>
        </authorList>
    </citation>
    <scope>NUCLEOTIDE SEQUENCE [LARGE SCALE GENOMIC DNA]</scope>
    <source>
        <strain evidence="2">MHOM/CI/86/DAL972</strain>
    </source>
</reference>
<dbReference type="KEGG" id="tbg:TbgDal_IX740"/>
<dbReference type="EMBL" id="FN554972">
    <property type="protein sequence ID" value="CBH14001.1"/>
    <property type="molecule type" value="Genomic_DNA"/>
</dbReference>
<dbReference type="GeneID" id="23860786"/>
<protein>
    <submittedName>
        <fullName evidence="1">Uncharacterized protein</fullName>
    </submittedName>
</protein>
<organism evidence="1 2">
    <name type="scientific">Trypanosoma brucei gambiense (strain MHOM/CI/86/DAL972)</name>
    <dbReference type="NCBI Taxonomy" id="679716"/>
    <lineage>
        <taxon>Eukaryota</taxon>
        <taxon>Discoba</taxon>
        <taxon>Euglenozoa</taxon>
        <taxon>Kinetoplastea</taxon>
        <taxon>Metakinetoplastina</taxon>
        <taxon>Trypanosomatida</taxon>
        <taxon>Trypanosomatidae</taxon>
        <taxon>Trypanosoma</taxon>
    </lineage>
</organism>
<gene>
    <name evidence="1" type="ORF">TbgDal_IX740</name>
</gene>
<name>C9ZX59_TRYB9</name>
<dbReference type="Proteomes" id="UP000002316">
    <property type="component" value="Chromosome 9"/>
</dbReference>
<accession>C9ZX59</accession>
<dbReference type="RefSeq" id="XP_011776274.1">
    <property type="nucleotide sequence ID" value="XM_011777972.1"/>
</dbReference>